<dbReference type="Gene3D" id="1.10.490.10">
    <property type="entry name" value="Globins"/>
    <property type="match status" value="1"/>
</dbReference>
<keyword evidence="2 6" id="KW-0349">Heme</keyword>
<keyword evidence="5" id="KW-0408">Iron</keyword>
<dbReference type="GO" id="GO:0005344">
    <property type="term" value="F:oxygen carrier activity"/>
    <property type="evidence" value="ECO:0007669"/>
    <property type="project" value="UniProtKB-KW"/>
</dbReference>
<dbReference type="InterPro" id="IPR044399">
    <property type="entry name" value="Mb-like_M"/>
</dbReference>
<evidence type="ECO:0000313" key="9">
    <source>
        <dbReference type="Proteomes" id="UP001168972"/>
    </source>
</evidence>
<keyword evidence="3 6" id="KW-0561">Oxygen transport</keyword>
<evidence type="ECO:0000256" key="2">
    <source>
        <dbReference type="ARBA" id="ARBA00022617"/>
    </source>
</evidence>
<dbReference type="AlphaFoldDB" id="A0AA39KNA1"/>
<dbReference type="GO" id="GO:0046872">
    <property type="term" value="F:metal ion binding"/>
    <property type="evidence" value="ECO:0007669"/>
    <property type="project" value="UniProtKB-KW"/>
</dbReference>
<feature type="domain" description="Globin" evidence="7">
    <location>
        <begin position="138"/>
        <end position="291"/>
    </location>
</feature>
<dbReference type="InterPro" id="IPR000971">
    <property type="entry name" value="Globin"/>
</dbReference>
<reference evidence="8" key="2">
    <citation type="submission" date="2023-03" db="EMBL/GenBank/DDBJ databases">
        <authorList>
            <person name="Inwood S.N."/>
            <person name="Skelly J.G."/>
            <person name="Guhlin J."/>
            <person name="Harrop T.W.R."/>
            <person name="Goldson S.G."/>
            <person name="Dearden P.K."/>
        </authorList>
    </citation>
    <scope>NUCLEOTIDE SEQUENCE</scope>
    <source>
        <strain evidence="8">Lincoln</strain>
        <tissue evidence="8">Whole body</tissue>
    </source>
</reference>
<evidence type="ECO:0000313" key="8">
    <source>
        <dbReference type="EMBL" id="KAK0167785.1"/>
    </source>
</evidence>
<keyword evidence="9" id="KW-1185">Reference proteome</keyword>
<keyword evidence="4" id="KW-0479">Metal-binding</keyword>
<evidence type="ECO:0000256" key="5">
    <source>
        <dbReference type="ARBA" id="ARBA00023004"/>
    </source>
</evidence>
<keyword evidence="1 6" id="KW-0813">Transport</keyword>
<dbReference type="SUPFAM" id="SSF46458">
    <property type="entry name" value="Globin-like"/>
    <property type="match status" value="1"/>
</dbReference>
<dbReference type="Pfam" id="PF00042">
    <property type="entry name" value="Globin"/>
    <property type="match status" value="1"/>
</dbReference>
<accession>A0AA39KNA1</accession>
<dbReference type="PANTHER" id="PTHR47217">
    <property type="entry name" value="GLOBIN-LIKE PROTEIN"/>
    <property type="match status" value="1"/>
</dbReference>
<proteinExistence type="inferred from homology"/>
<name>A0AA39KNA1_MICHY</name>
<dbReference type="Proteomes" id="UP001168972">
    <property type="component" value="Unassembled WGS sequence"/>
</dbReference>
<dbReference type="CDD" id="cd01040">
    <property type="entry name" value="Mb-like"/>
    <property type="match status" value="1"/>
</dbReference>
<dbReference type="PROSITE" id="PS01033">
    <property type="entry name" value="GLOBIN"/>
    <property type="match status" value="1"/>
</dbReference>
<evidence type="ECO:0000259" key="7">
    <source>
        <dbReference type="PROSITE" id="PS01033"/>
    </source>
</evidence>
<protein>
    <recommendedName>
        <fullName evidence="7">Globin domain-containing protein</fullName>
    </recommendedName>
</protein>
<organism evidence="8 9">
    <name type="scientific">Microctonus hyperodae</name>
    <name type="common">Parasitoid wasp</name>
    <dbReference type="NCBI Taxonomy" id="165561"/>
    <lineage>
        <taxon>Eukaryota</taxon>
        <taxon>Metazoa</taxon>
        <taxon>Ecdysozoa</taxon>
        <taxon>Arthropoda</taxon>
        <taxon>Hexapoda</taxon>
        <taxon>Insecta</taxon>
        <taxon>Pterygota</taxon>
        <taxon>Neoptera</taxon>
        <taxon>Endopterygota</taxon>
        <taxon>Hymenoptera</taxon>
        <taxon>Apocrita</taxon>
        <taxon>Ichneumonoidea</taxon>
        <taxon>Braconidae</taxon>
        <taxon>Euphorinae</taxon>
        <taxon>Microctonus</taxon>
    </lineage>
</organism>
<comment type="caution">
    <text evidence="8">The sequence shown here is derived from an EMBL/GenBank/DDBJ whole genome shotgun (WGS) entry which is preliminary data.</text>
</comment>
<evidence type="ECO:0000256" key="3">
    <source>
        <dbReference type="ARBA" id="ARBA00022621"/>
    </source>
</evidence>
<dbReference type="GO" id="GO:0020037">
    <property type="term" value="F:heme binding"/>
    <property type="evidence" value="ECO:0007669"/>
    <property type="project" value="InterPro"/>
</dbReference>
<sequence>MNNLVLREDYNEDYVFVESTSANNNEQNVKSVKEDVPFHSFMPVDRTHDKWPKKEVTENLYDTTTKFNEINESNENQFFEKLKRKFKEHHFTVSIEKVDYCSWLSCCCTFKKPEIMGGVVSYLFLNSSKENIVDPKTGLSRKQMKLMKQTWDEFIRPNFLGVGVKAMLRLFAVHPEVKNIFPDFKDIPQCELANNKKFHAHCQMIMSTVNIAVDAFLANDIELFAAILKMTGERHAKRAMGKLNSEYFEYVKHPLLDGLRQYMKSKWTDQVSELWTNAVTMMIDVIISSIDDYNNKLKCHGENQEQQTSQ</sequence>
<gene>
    <name evidence="8" type="ORF">PV327_001649</name>
</gene>
<evidence type="ECO:0000256" key="1">
    <source>
        <dbReference type="ARBA" id="ARBA00022448"/>
    </source>
</evidence>
<comment type="similarity">
    <text evidence="6">Belongs to the globin family.</text>
</comment>
<dbReference type="GO" id="GO:0019825">
    <property type="term" value="F:oxygen binding"/>
    <property type="evidence" value="ECO:0007669"/>
    <property type="project" value="InterPro"/>
</dbReference>
<reference evidence="8" key="1">
    <citation type="journal article" date="2023" name="bioRxiv">
        <title>Scaffold-level genome assemblies of two parasitoid biocontrol wasps reveal the parthenogenesis mechanism and an associated novel virus.</title>
        <authorList>
            <person name="Inwood S."/>
            <person name="Skelly J."/>
            <person name="Guhlin J."/>
            <person name="Harrop T."/>
            <person name="Goldson S."/>
            <person name="Dearden P."/>
        </authorList>
    </citation>
    <scope>NUCLEOTIDE SEQUENCE</scope>
    <source>
        <strain evidence="8">Lincoln</strain>
        <tissue evidence="8">Whole body</tissue>
    </source>
</reference>
<dbReference type="InterPro" id="IPR012292">
    <property type="entry name" value="Globin/Proto"/>
</dbReference>
<dbReference type="EMBL" id="JAQQBR010001831">
    <property type="protein sequence ID" value="KAK0167785.1"/>
    <property type="molecule type" value="Genomic_DNA"/>
</dbReference>
<evidence type="ECO:0000256" key="6">
    <source>
        <dbReference type="RuleBase" id="RU000356"/>
    </source>
</evidence>
<dbReference type="InterPro" id="IPR009050">
    <property type="entry name" value="Globin-like_sf"/>
</dbReference>
<evidence type="ECO:0000256" key="4">
    <source>
        <dbReference type="ARBA" id="ARBA00022723"/>
    </source>
</evidence>
<dbReference type="PANTHER" id="PTHR47217:SF1">
    <property type="entry name" value="GLOBIN-LIKE PROTEIN"/>
    <property type="match status" value="1"/>
</dbReference>